<dbReference type="InterPro" id="IPR036390">
    <property type="entry name" value="WH_DNA-bd_sf"/>
</dbReference>
<organism evidence="5 6">
    <name type="scientific">Bacillus selenitireducens (strain ATCC 700615 / DSM 15326 / MLS10)</name>
    <dbReference type="NCBI Taxonomy" id="439292"/>
    <lineage>
        <taxon>Bacteria</taxon>
        <taxon>Bacillati</taxon>
        <taxon>Bacillota</taxon>
        <taxon>Bacilli</taxon>
        <taxon>Bacillales</taxon>
        <taxon>Bacillaceae</taxon>
        <taxon>Salisediminibacterium</taxon>
    </lineage>
</organism>
<dbReference type="OrthoDB" id="362473at2"/>
<keyword evidence="6" id="KW-1185">Reference proteome</keyword>
<dbReference type="InterPro" id="IPR036388">
    <property type="entry name" value="WH-like_DNA-bd_sf"/>
</dbReference>
<gene>
    <name evidence="5" type="ordered locus">Bsel_1893</name>
</gene>
<dbReference type="HOGENOM" id="CLU_017584_10_0_9"/>
<dbReference type="PANTHER" id="PTHR38445">
    <property type="entry name" value="HTH-TYPE TRANSCRIPTIONAL REPRESSOR YTRA"/>
    <property type="match status" value="1"/>
</dbReference>
<evidence type="ECO:0000259" key="4">
    <source>
        <dbReference type="PROSITE" id="PS50949"/>
    </source>
</evidence>
<accession>D6XUB1</accession>
<evidence type="ECO:0000256" key="1">
    <source>
        <dbReference type="ARBA" id="ARBA00023015"/>
    </source>
</evidence>
<dbReference type="Pfam" id="PF00392">
    <property type="entry name" value="GntR"/>
    <property type="match status" value="1"/>
</dbReference>
<dbReference type="KEGG" id="bse:Bsel_1893"/>
<protein>
    <submittedName>
        <fullName evidence="5">Transcriptional regulator, GntR family</fullName>
    </submittedName>
</protein>
<proteinExistence type="predicted"/>
<keyword evidence="3" id="KW-0804">Transcription</keyword>
<keyword evidence="2" id="KW-0238">DNA-binding</keyword>
<dbReference type="GO" id="GO:0003700">
    <property type="term" value="F:DNA-binding transcription factor activity"/>
    <property type="evidence" value="ECO:0007669"/>
    <property type="project" value="InterPro"/>
</dbReference>
<name>D6XUB1_BACIE</name>
<dbReference type="EMBL" id="CP001791">
    <property type="protein sequence ID" value="ADH99397.1"/>
    <property type="molecule type" value="Genomic_DNA"/>
</dbReference>
<dbReference type="CDD" id="cd07377">
    <property type="entry name" value="WHTH_GntR"/>
    <property type="match status" value="1"/>
</dbReference>
<evidence type="ECO:0000256" key="3">
    <source>
        <dbReference type="ARBA" id="ARBA00023163"/>
    </source>
</evidence>
<dbReference type="Gene3D" id="1.10.10.10">
    <property type="entry name" value="Winged helix-like DNA-binding domain superfamily/Winged helix DNA-binding domain"/>
    <property type="match status" value="1"/>
</dbReference>
<dbReference type="SUPFAM" id="SSF46785">
    <property type="entry name" value="Winged helix' DNA-binding domain"/>
    <property type="match status" value="1"/>
</dbReference>
<dbReference type="PROSITE" id="PS50949">
    <property type="entry name" value="HTH_GNTR"/>
    <property type="match status" value="1"/>
</dbReference>
<dbReference type="SMART" id="SM00345">
    <property type="entry name" value="HTH_GNTR"/>
    <property type="match status" value="1"/>
</dbReference>
<dbReference type="InterPro" id="IPR000524">
    <property type="entry name" value="Tscrpt_reg_HTH_GntR"/>
</dbReference>
<sequence length="129" mass="14652">MGINFDNHRPIYVQIMAYINSQITRGVWKPGEKLPSVREFAIEVGVNPNTVSRTYMELERQEIVVSKRGQGTFVTEDTSVIQALKKTQASSQVDAFIGNMQNLGLTKHEILSLIQERLKDDKEAADHEY</sequence>
<evidence type="ECO:0000256" key="2">
    <source>
        <dbReference type="ARBA" id="ARBA00023125"/>
    </source>
</evidence>
<dbReference type="Proteomes" id="UP000000271">
    <property type="component" value="Chromosome"/>
</dbReference>
<evidence type="ECO:0000313" key="5">
    <source>
        <dbReference type="EMBL" id="ADH99397.1"/>
    </source>
</evidence>
<reference evidence="5" key="1">
    <citation type="submission" date="2009-10" db="EMBL/GenBank/DDBJ databases">
        <title>Complete sequence of Bacillus selenitireducens MLS10.</title>
        <authorList>
            <consortium name="US DOE Joint Genome Institute"/>
            <person name="Lucas S."/>
            <person name="Copeland A."/>
            <person name="Lapidus A."/>
            <person name="Glavina del Rio T."/>
            <person name="Dalin E."/>
            <person name="Tice H."/>
            <person name="Bruce D."/>
            <person name="Goodwin L."/>
            <person name="Pitluck S."/>
            <person name="Sims D."/>
            <person name="Brettin T."/>
            <person name="Detter J.C."/>
            <person name="Han C."/>
            <person name="Larimer F."/>
            <person name="Land M."/>
            <person name="Hauser L."/>
            <person name="Kyrpides N."/>
            <person name="Ovchinnikova G."/>
            <person name="Stolz J."/>
        </authorList>
    </citation>
    <scope>NUCLEOTIDE SEQUENCE [LARGE SCALE GENOMIC DNA]</scope>
    <source>
        <strain evidence="5">MLS10</strain>
    </source>
</reference>
<dbReference type="AlphaFoldDB" id="D6XUB1"/>
<dbReference type="RefSeq" id="WP_013172819.1">
    <property type="nucleotide sequence ID" value="NC_014219.1"/>
</dbReference>
<dbReference type="GO" id="GO:0003677">
    <property type="term" value="F:DNA binding"/>
    <property type="evidence" value="ECO:0007669"/>
    <property type="project" value="UniProtKB-KW"/>
</dbReference>
<feature type="domain" description="HTH gntR-type" evidence="4">
    <location>
        <begin position="9"/>
        <end position="77"/>
    </location>
</feature>
<dbReference type="PANTHER" id="PTHR38445:SF6">
    <property type="entry name" value="GNTR-FAMILY TRANSCRIPTIONAL REGULATOR"/>
    <property type="match status" value="1"/>
</dbReference>
<dbReference type="eggNOG" id="COG1725">
    <property type="taxonomic scope" value="Bacteria"/>
</dbReference>
<evidence type="ECO:0000313" key="6">
    <source>
        <dbReference type="Proteomes" id="UP000000271"/>
    </source>
</evidence>
<dbReference type="STRING" id="439292.Bsel_1893"/>
<keyword evidence="1" id="KW-0805">Transcription regulation</keyword>